<reference evidence="1" key="1">
    <citation type="submission" date="2016-10" db="EMBL/GenBank/DDBJ databases">
        <authorList>
            <person name="de Groot N.N."/>
        </authorList>
    </citation>
    <scope>NUCLEOTIDE SEQUENCE</scope>
</reference>
<evidence type="ECO:0000313" key="1">
    <source>
        <dbReference type="EMBL" id="SFV88147.1"/>
    </source>
</evidence>
<name>A0A1W1E2S1_9ZZZZ</name>
<protein>
    <submittedName>
        <fullName evidence="1">Uncharacterized protein</fullName>
    </submittedName>
</protein>
<accession>A0A1W1E2S1</accession>
<gene>
    <name evidence="1" type="ORF">MNB_SUP05-SYMBIONT-5-870</name>
</gene>
<sequence length="48" mass="5367">MEKGMQQGVSQRNIQIAKNLLDLLDDKTIAIKTGLSIEVVKSFRGNKH</sequence>
<dbReference type="EMBL" id="FPHZ01000133">
    <property type="protein sequence ID" value="SFV88147.1"/>
    <property type="molecule type" value="Genomic_DNA"/>
</dbReference>
<organism evidence="1">
    <name type="scientific">hydrothermal vent metagenome</name>
    <dbReference type="NCBI Taxonomy" id="652676"/>
    <lineage>
        <taxon>unclassified sequences</taxon>
        <taxon>metagenomes</taxon>
        <taxon>ecological metagenomes</taxon>
    </lineage>
</organism>
<proteinExistence type="predicted"/>
<dbReference type="AlphaFoldDB" id="A0A1W1E2S1"/>